<gene>
    <name evidence="3" type="ORF">J0X19_10940</name>
</gene>
<dbReference type="PANTHER" id="PTHR42754:SF1">
    <property type="entry name" value="LIPOPROTEIN"/>
    <property type="match status" value="1"/>
</dbReference>
<dbReference type="EMBL" id="JAFLQZ010000006">
    <property type="protein sequence ID" value="MBO0358462.1"/>
    <property type="molecule type" value="Genomic_DNA"/>
</dbReference>
<feature type="signal peptide" evidence="2">
    <location>
        <begin position="1"/>
        <end position="24"/>
    </location>
</feature>
<evidence type="ECO:0000313" key="4">
    <source>
        <dbReference type="Proteomes" id="UP000664144"/>
    </source>
</evidence>
<feature type="chain" id="PRO_5037865511" evidence="2">
    <location>
        <begin position="25"/>
        <end position="528"/>
    </location>
</feature>
<dbReference type="RefSeq" id="WP_206984403.1">
    <property type="nucleotide sequence ID" value="NZ_JAFLQZ010000006.1"/>
</dbReference>
<sequence>MRILLSALFLTAGCLLSAAPQATAQAVAPTKQWDKTFGGSGIEYVDGIRQTSDGGYIIGGTSFSGISGDKTQASQGDSDYWIVKVDASGTKQWDRSFGGTAQDILYSLQQTSDGGYILAGQSDSGIGGDKTQASQGSFDYWVIKLDASGTKQWDRSFGGNTSDYLYSVQQTTDGGYVLGGHSYSGVTGDKTQPNRGLADYWIVKVDASGTKQWDKTFGGSSEDLSSTLQQTSDGGYIIGGASESGSSGDKTQPRQGLSDYWIVKLDASGSKQWDRSFGGSDDDYLQSLQQPSDGGYILAGSSSSGSSTDKTQASQGGVDYWVLKLDASGAKQWDRTIGGSNNDVLNAIQQTSDGGYILGGKSNSSIGGDKTQASQGSRDYWLVKLSMNGTKLWDRTFGGNSEDAFEALQQTSDGGYILAGWSESGISGDKTQASQGSFDCWIVKLSAAPLATTAATISPALSAYPNPARTQLTLRGPLGTPYQLLNQLGQVMLSGKLTNQPLDVHSLPAGLYLLRDQTTGRITQLVKE</sequence>
<accession>A0A939EXK6</accession>
<reference evidence="3" key="1">
    <citation type="submission" date="2021-03" db="EMBL/GenBank/DDBJ databases">
        <authorList>
            <person name="Kim M.K."/>
        </authorList>
    </citation>
    <scope>NUCLEOTIDE SEQUENCE</scope>
    <source>
        <strain evidence="3">BT186</strain>
    </source>
</reference>
<feature type="compositionally biased region" description="Low complexity" evidence="1">
    <location>
        <begin position="239"/>
        <end position="248"/>
    </location>
</feature>
<dbReference type="PANTHER" id="PTHR42754">
    <property type="entry name" value="ENDOGLUCANASE"/>
    <property type="match status" value="1"/>
</dbReference>
<feature type="compositionally biased region" description="Polar residues" evidence="1">
    <location>
        <begin position="218"/>
        <end position="233"/>
    </location>
</feature>
<evidence type="ECO:0000313" key="3">
    <source>
        <dbReference type="EMBL" id="MBO0358462.1"/>
    </source>
</evidence>
<evidence type="ECO:0000256" key="1">
    <source>
        <dbReference type="SAM" id="MobiDB-lite"/>
    </source>
</evidence>
<keyword evidence="4" id="KW-1185">Reference proteome</keyword>
<feature type="region of interest" description="Disordered" evidence="1">
    <location>
        <begin position="218"/>
        <end position="254"/>
    </location>
</feature>
<dbReference type="InterPro" id="IPR026444">
    <property type="entry name" value="Secre_tail"/>
</dbReference>
<dbReference type="AlphaFoldDB" id="A0A939EXK6"/>
<evidence type="ECO:0000256" key="2">
    <source>
        <dbReference type="SAM" id="SignalP"/>
    </source>
</evidence>
<name>A0A939EXK6_9BACT</name>
<organism evidence="3 4">
    <name type="scientific">Hymenobacter telluris</name>
    <dbReference type="NCBI Taxonomy" id="2816474"/>
    <lineage>
        <taxon>Bacteria</taxon>
        <taxon>Pseudomonadati</taxon>
        <taxon>Bacteroidota</taxon>
        <taxon>Cytophagia</taxon>
        <taxon>Cytophagales</taxon>
        <taxon>Hymenobacteraceae</taxon>
        <taxon>Hymenobacter</taxon>
    </lineage>
</organism>
<dbReference type="Proteomes" id="UP000664144">
    <property type="component" value="Unassembled WGS sequence"/>
</dbReference>
<protein>
    <submittedName>
        <fullName evidence="3">T9SS type A sorting domain-containing protein</fullName>
    </submittedName>
</protein>
<keyword evidence="2" id="KW-0732">Signal</keyword>
<comment type="caution">
    <text evidence="3">The sequence shown here is derived from an EMBL/GenBank/DDBJ whole genome shotgun (WGS) entry which is preliminary data.</text>
</comment>
<proteinExistence type="predicted"/>
<dbReference type="NCBIfam" id="TIGR04183">
    <property type="entry name" value="Por_Secre_tail"/>
    <property type="match status" value="1"/>
</dbReference>